<feature type="compositionally biased region" description="Basic and acidic residues" evidence="1">
    <location>
        <begin position="319"/>
        <end position="333"/>
    </location>
</feature>
<gene>
    <name evidence="2" type="ORF">STAS_30974</name>
</gene>
<feature type="compositionally biased region" description="Basic and acidic residues" evidence="1">
    <location>
        <begin position="67"/>
        <end position="79"/>
    </location>
</feature>
<feature type="compositionally biased region" description="Acidic residues" evidence="1">
    <location>
        <begin position="369"/>
        <end position="387"/>
    </location>
</feature>
<feature type="region of interest" description="Disordered" evidence="1">
    <location>
        <begin position="51"/>
        <end position="79"/>
    </location>
</feature>
<dbReference type="AlphaFoldDB" id="A0A5A7R7Q7"/>
<feature type="region of interest" description="Disordered" evidence="1">
    <location>
        <begin position="466"/>
        <end position="521"/>
    </location>
</feature>
<name>A0A5A7R7Q7_STRAF</name>
<accession>A0A5A7R7Q7</accession>
<keyword evidence="3" id="KW-1185">Reference proteome</keyword>
<sequence>MKLSKSFLNPNGRAASFFFLRRRSRSGGPSTADNPEPSSPKVTCIGQVRVKSKRRGRQHRRSLSQRRTGEASFRRAEQLQEERKNQRWVHLPASAMRAFGSEFTCLLFPCCCSHCRITKSGCCCCCCNDGNECWEESGAVLGRCLVCGGGRRREIEAMSGCGDAAASETAAAEESMCVWNCRRQHVFDNIEVRNGRIEVRGRSLEVEDEEGKEERGRVSISIPPKNALLLMRCRSDPTKMAALANRYCNWEHTNHGDIQEEDEDDDYGEAGNLVLEKLPESVCEGEMGVVEQEIQNELKPQLENDFEENVVDNSEEQDHEIRAKDDEEKEEVKSNMSSFEALLDQENLDCNYQENVEETNLATSLAEKDQEEEEKETEETTLEEDEKQEQIETPKDQPLVNSEQLENSKEEHEEEEEEERKQVLPDCLLLMMCEPKLSMEVSKETWVRGADFIRWLPERPRRLARAAAGACEHHQAGGRPPPPPAADPRTKRPVPVPAPPARKSDGHRHQPPRLSCSLPAAAPPMAPCRPGPFALTRCKSEPMSTAAAKLAPEPCVWGDGGGGGVKLEAHGRAAVGGAGVGF</sequence>
<feature type="compositionally biased region" description="Basic residues" evidence="1">
    <location>
        <begin position="51"/>
        <end position="64"/>
    </location>
</feature>
<comment type="caution">
    <text evidence="2">The sequence shown here is derived from an EMBL/GenBank/DDBJ whole genome shotgun (WGS) entry which is preliminary data.</text>
</comment>
<organism evidence="2 3">
    <name type="scientific">Striga asiatica</name>
    <name type="common">Asiatic witchweed</name>
    <name type="synonym">Buchnera asiatica</name>
    <dbReference type="NCBI Taxonomy" id="4170"/>
    <lineage>
        <taxon>Eukaryota</taxon>
        <taxon>Viridiplantae</taxon>
        <taxon>Streptophyta</taxon>
        <taxon>Embryophyta</taxon>
        <taxon>Tracheophyta</taxon>
        <taxon>Spermatophyta</taxon>
        <taxon>Magnoliopsida</taxon>
        <taxon>eudicotyledons</taxon>
        <taxon>Gunneridae</taxon>
        <taxon>Pentapetalae</taxon>
        <taxon>asterids</taxon>
        <taxon>lamiids</taxon>
        <taxon>Lamiales</taxon>
        <taxon>Orobanchaceae</taxon>
        <taxon>Buchnereae</taxon>
        <taxon>Striga</taxon>
    </lineage>
</organism>
<evidence type="ECO:0000313" key="2">
    <source>
        <dbReference type="EMBL" id="GER53448.1"/>
    </source>
</evidence>
<feature type="region of interest" description="Disordered" evidence="1">
    <location>
        <begin position="363"/>
        <end position="422"/>
    </location>
</feature>
<dbReference type="OrthoDB" id="910634at2759"/>
<reference evidence="3" key="1">
    <citation type="journal article" date="2019" name="Curr. Biol.">
        <title>Genome Sequence of Striga asiatica Provides Insight into the Evolution of Plant Parasitism.</title>
        <authorList>
            <person name="Yoshida S."/>
            <person name="Kim S."/>
            <person name="Wafula E.K."/>
            <person name="Tanskanen J."/>
            <person name="Kim Y.M."/>
            <person name="Honaas L."/>
            <person name="Yang Z."/>
            <person name="Spallek T."/>
            <person name="Conn C.E."/>
            <person name="Ichihashi Y."/>
            <person name="Cheong K."/>
            <person name="Cui S."/>
            <person name="Der J.P."/>
            <person name="Gundlach H."/>
            <person name="Jiao Y."/>
            <person name="Hori C."/>
            <person name="Ishida J.K."/>
            <person name="Kasahara H."/>
            <person name="Kiba T."/>
            <person name="Kim M.S."/>
            <person name="Koo N."/>
            <person name="Laohavisit A."/>
            <person name="Lee Y.H."/>
            <person name="Lumba S."/>
            <person name="McCourt P."/>
            <person name="Mortimer J.C."/>
            <person name="Mutuku J.M."/>
            <person name="Nomura T."/>
            <person name="Sasaki-Sekimoto Y."/>
            <person name="Seto Y."/>
            <person name="Wang Y."/>
            <person name="Wakatake T."/>
            <person name="Sakakibara H."/>
            <person name="Demura T."/>
            <person name="Yamaguchi S."/>
            <person name="Yoneyama K."/>
            <person name="Manabe R.I."/>
            <person name="Nelson D.C."/>
            <person name="Schulman A.H."/>
            <person name="Timko M.P."/>
            <person name="dePamphilis C.W."/>
            <person name="Choi D."/>
            <person name="Shirasu K."/>
        </authorList>
    </citation>
    <scope>NUCLEOTIDE SEQUENCE [LARGE SCALE GENOMIC DNA]</scope>
    <source>
        <strain evidence="3">cv. UVA1</strain>
    </source>
</reference>
<dbReference type="Proteomes" id="UP000325081">
    <property type="component" value="Unassembled WGS sequence"/>
</dbReference>
<dbReference type="PANTHER" id="PTHR33448">
    <property type="entry name" value="CHLOROPLAST PROTEIN HCF243-RELATED"/>
    <property type="match status" value="1"/>
</dbReference>
<evidence type="ECO:0000256" key="1">
    <source>
        <dbReference type="SAM" id="MobiDB-lite"/>
    </source>
</evidence>
<evidence type="ECO:0000313" key="3">
    <source>
        <dbReference type="Proteomes" id="UP000325081"/>
    </source>
</evidence>
<dbReference type="EMBL" id="BKCP01010515">
    <property type="protein sequence ID" value="GER53448.1"/>
    <property type="molecule type" value="Genomic_DNA"/>
</dbReference>
<dbReference type="PANTHER" id="PTHR33448:SF4">
    <property type="entry name" value="CHLOROPLAST PROTEIN HCF243"/>
    <property type="match status" value="1"/>
</dbReference>
<feature type="region of interest" description="Disordered" evidence="1">
    <location>
        <begin position="301"/>
        <end position="337"/>
    </location>
</feature>
<proteinExistence type="predicted"/>
<feature type="compositionally biased region" description="Acidic residues" evidence="1">
    <location>
        <begin position="304"/>
        <end position="318"/>
    </location>
</feature>
<protein>
    <submittedName>
        <fullName evidence="2">Protamine P1 family protein</fullName>
    </submittedName>
</protein>